<keyword evidence="4" id="KW-0408">Iron</keyword>
<dbReference type="GO" id="GO:0046872">
    <property type="term" value="F:metal ion binding"/>
    <property type="evidence" value="ECO:0007669"/>
    <property type="project" value="UniProtKB-KW"/>
</dbReference>
<name>A0A1V3NCB2_9GAMM</name>
<dbReference type="GO" id="GO:0003824">
    <property type="term" value="F:catalytic activity"/>
    <property type="evidence" value="ECO:0007669"/>
    <property type="project" value="InterPro"/>
</dbReference>
<dbReference type="SFLD" id="SFLDG01113">
    <property type="entry name" value="Uncharacterised_Radical_SAM_Su"/>
    <property type="match status" value="1"/>
</dbReference>
<dbReference type="SFLD" id="SFLDS00029">
    <property type="entry name" value="Radical_SAM"/>
    <property type="match status" value="1"/>
</dbReference>
<keyword evidence="2" id="KW-0949">S-adenosyl-L-methionine</keyword>
<organism evidence="7 8">
    <name type="scientific">Thioalkalivibrio denitrificans</name>
    <dbReference type="NCBI Taxonomy" id="108003"/>
    <lineage>
        <taxon>Bacteria</taxon>
        <taxon>Pseudomonadati</taxon>
        <taxon>Pseudomonadota</taxon>
        <taxon>Gammaproteobacteria</taxon>
        <taxon>Chromatiales</taxon>
        <taxon>Ectothiorhodospiraceae</taxon>
        <taxon>Thioalkalivibrio</taxon>
    </lineage>
</organism>
<gene>
    <name evidence="7" type="ORF">B1C78_14915</name>
</gene>
<dbReference type="InterPro" id="IPR058240">
    <property type="entry name" value="rSAM_sf"/>
</dbReference>
<evidence type="ECO:0000256" key="1">
    <source>
        <dbReference type="ARBA" id="ARBA00001966"/>
    </source>
</evidence>
<accession>A0A1V3NCB2</accession>
<dbReference type="Pfam" id="PF04055">
    <property type="entry name" value="Radical_SAM"/>
    <property type="match status" value="1"/>
</dbReference>
<dbReference type="SMART" id="SM00729">
    <property type="entry name" value="Elp3"/>
    <property type="match status" value="1"/>
</dbReference>
<dbReference type="PANTHER" id="PTHR43288:SF2">
    <property type="entry name" value="RADICAL SAM CORE DOMAIN-CONTAINING PROTEIN"/>
    <property type="match status" value="1"/>
</dbReference>
<dbReference type="InterPro" id="IPR006638">
    <property type="entry name" value="Elp3/MiaA/NifB-like_rSAM"/>
</dbReference>
<reference evidence="7 8" key="1">
    <citation type="submission" date="2017-02" db="EMBL/GenBank/DDBJ databases">
        <title>Genomic diversity within the haloalkaliphilic genus Thioalkalivibrio.</title>
        <authorList>
            <person name="Ahn A.-C."/>
            <person name="Meier-Kolthoff J."/>
            <person name="Overmars L."/>
            <person name="Richter M."/>
            <person name="Woyke T."/>
            <person name="Sorokin D.Y."/>
            <person name="Muyzer G."/>
        </authorList>
    </citation>
    <scope>NUCLEOTIDE SEQUENCE [LARGE SCALE GENOMIC DNA]</scope>
    <source>
        <strain evidence="7 8">ALJD</strain>
    </source>
</reference>
<protein>
    <submittedName>
        <fullName evidence="7">Radical SAM protein</fullName>
    </submittedName>
</protein>
<dbReference type="Gene3D" id="3.20.20.70">
    <property type="entry name" value="Aldolase class I"/>
    <property type="match status" value="1"/>
</dbReference>
<dbReference type="AlphaFoldDB" id="A0A1V3NCB2"/>
<evidence type="ECO:0000313" key="8">
    <source>
        <dbReference type="Proteomes" id="UP000189462"/>
    </source>
</evidence>
<evidence type="ECO:0000256" key="3">
    <source>
        <dbReference type="ARBA" id="ARBA00022723"/>
    </source>
</evidence>
<keyword evidence="3" id="KW-0479">Metal-binding</keyword>
<proteinExistence type="predicted"/>
<evidence type="ECO:0000259" key="6">
    <source>
        <dbReference type="PROSITE" id="PS51918"/>
    </source>
</evidence>
<dbReference type="GO" id="GO:0051536">
    <property type="term" value="F:iron-sulfur cluster binding"/>
    <property type="evidence" value="ECO:0007669"/>
    <property type="project" value="UniProtKB-KW"/>
</dbReference>
<dbReference type="PANTHER" id="PTHR43288">
    <property type="entry name" value="BIOTIN SYNTHASE-RELATED PROTEIN, RADICAL SAM SUPERFAMILY"/>
    <property type="match status" value="1"/>
</dbReference>
<feature type="domain" description="Radical SAM core" evidence="6">
    <location>
        <begin position="58"/>
        <end position="276"/>
    </location>
</feature>
<sequence length="388" mass="42909">MSNWYDLVRHVEPLEDLTLDRELVQSLETDWSGLAGRDIPPVHFYTPTFKSYQTSELKDCGKSAWPAVSVTGGDCKLQCDHCKAKILEPMIPARTPEDLWREVNGLIEDGARGMLLTGGSNHRNEVEYDDYYSTIRRIKDEFPDFRIALHTALVNDDIARSMEQAGIDAAMMDVIGAQDTITQVYHLRRSVEDFEATLESLVRTDMKVVPHIVIGLHYGRLLGEWNALEMIRRHLPDAVVLVVVMPFYAPENRPFVNPDTGAVGGFFMDARKALPETPLLLGCARPPGMAKQQIDAYAVMAGLNGIAHPADGVVELAARLERRIRVTPACCSIAVGDEVMAVEGANAGIELDLDTILAEERKRRERSRVSASGLGGIRVVSQAGQPYA</sequence>
<dbReference type="STRING" id="108003.B1C78_14915"/>
<evidence type="ECO:0000313" key="7">
    <source>
        <dbReference type="EMBL" id="OOG22498.1"/>
    </source>
</evidence>
<evidence type="ECO:0000256" key="5">
    <source>
        <dbReference type="ARBA" id="ARBA00023014"/>
    </source>
</evidence>
<dbReference type="SUPFAM" id="SSF102114">
    <property type="entry name" value="Radical SAM enzymes"/>
    <property type="match status" value="1"/>
</dbReference>
<dbReference type="InterPro" id="IPR013785">
    <property type="entry name" value="Aldolase_TIM"/>
</dbReference>
<evidence type="ECO:0000256" key="2">
    <source>
        <dbReference type="ARBA" id="ARBA00022691"/>
    </source>
</evidence>
<dbReference type="PROSITE" id="PS51918">
    <property type="entry name" value="RADICAL_SAM"/>
    <property type="match status" value="1"/>
</dbReference>
<dbReference type="Proteomes" id="UP000189462">
    <property type="component" value="Unassembled WGS sequence"/>
</dbReference>
<dbReference type="CDD" id="cd01335">
    <property type="entry name" value="Radical_SAM"/>
    <property type="match status" value="1"/>
</dbReference>
<comment type="caution">
    <text evidence="7">The sequence shown here is derived from an EMBL/GenBank/DDBJ whole genome shotgun (WGS) entry which is preliminary data.</text>
</comment>
<dbReference type="OrthoDB" id="5420460at2"/>
<dbReference type="RefSeq" id="WP_077279950.1">
    <property type="nucleotide sequence ID" value="NZ_MVBK01000100.1"/>
</dbReference>
<dbReference type="EMBL" id="MVBK01000100">
    <property type="protein sequence ID" value="OOG22498.1"/>
    <property type="molecule type" value="Genomic_DNA"/>
</dbReference>
<comment type="cofactor">
    <cofactor evidence="1">
        <name>[4Fe-4S] cluster</name>
        <dbReference type="ChEBI" id="CHEBI:49883"/>
    </cofactor>
</comment>
<evidence type="ECO:0000256" key="4">
    <source>
        <dbReference type="ARBA" id="ARBA00023004"/>
    </source>
</evidence>
<keyword evidence="5" id="KW-0411">Iron-sulfur</keyword>
<dbReference type="InterPro" id="IPR007197">
    <property type="entry name" value="rSAM"/>
</dbReference>
<keyword evidence="8" id="KW-1185">Reference proteome</keyword>